<keyword evidence="2" id="KW-1185">Reference proteome</keyword>
<sequence>MTSNEPILNDDVCYKFIVPVSQEFTEEPIDMRMNKREQKQRTMYEKKLKELQKKNDPIMACSKCLLIFDDFLIYTIHMTMHGSNNMPLWFCSMCRQQCSNRYDFLVHTISKEHPFVPYGVSIPPDIPYIGPFPDLTIFLNNP</sequence>
<dbReference type="Proteomes" id="UP001152747">
    <property type="component" value="Unassembled WGS sequence"/>
</dbReference>
<organism evidence="1 2">
    <name type="scientific">Caenorhabditis angaria</name>
    <dbReference type="NCBI Taxonomy" id="860376"/>
    <lineage>
        <taxon>Eukaryota</taxon>
        <taxon>Metazoa</taxon>
        <taxon>Ecdysozoa</taxon>
        <taxon>Nematoda</taxon>
        <taxon>Chromadorea</taxon>
        <taxon>Rhabditida</taxon>
        <taxon>Rhabditina</taxon>
        <taxon>Rhabditomorpha</taxon>
        <taxon>Rhabditoidea</taxon>
        <taxon>Rhabditidae</taxon>
        <taxon>Peloderinae</taxon>
        <taxon>Caenorhabditis</taxon>
    </lineage>
</organism>
<evidence type="ECO:0008006" key="3">
    <source>
        <dbReference type="Google" id="ProtNLM"/>
    </source>
</evidence>
<accession>A0A9P1I5K8</accession>
<dbReference type="AlphaFoldDB" id="A0A9P1I5K8"/>
<name>A0A9P1I5K8_9PELO</name>
<reference evidence="1" key="1">
    <citation type="submission" date="2022-11" db="EMBL/GenBank/DDBJ databases">
        <authorList>
            <person name="Kikuchi T."/>
        </authorList>
    </citation>
    <scope>NUCLEOTIDE SEQUENCE</scope>
    <source>
        <strain evidence="1">PS1010</strain>
    </source>
</reference>
<dbReference type="OrthoDB" id="5576026at2759"/>
<evidence type="ECO:0000313" key="1">
    <source>
        <dbReference type="EMBL" id="CAI5438613.1"/>
    </source>
</evidence>
<protein>
    <recommendedName>
        <fullName evidence="3">C2H2-type domain-containing protein</fullName>
    </recommendedName>
</protein>
<evidence type="ECO:0000313" key="2">
    <source>
        <dbReference type="Proteomes" id="UP001152747"/>
    </source>
</evidence>
<gene>
    <name evidence="1" type="ORF">CAMP_LOCUS1250</name>
</gene>
<comment type="caution">
    <text evidence="1">The sequence shown here is derived from an EMBL/GenBank/DDBJ whole genome shotgun (WGS) entry which is preliminary data.</text>
</comment>
<proteinExistence type="predicted"/>
<dbReference type="EMBL" id="CANHGI010000001">
    <property type="protein sequence ID" value="CAI5438613.1"/>
    <property type="molecule type" value="Genomic_DNA"/>
</dbReference>